<keyword evidence="2" id="KW-1185">Reference proteome</keyword>
<reference evidence="2" key="1">
    <citation type="journal article" date="2024" name="Front. Bioeng. Biotechnol.">
        <title>Genome-scale model development and genomic sequencing of the oleaginous clade Lipomyces.</title>
        <authorList>
            <person name="Czajka J.J."/>
            <person name="Han Y."/>
            <person name="Kim J."/>
            <person name="Mondo S.J."/>
            <person name="Hofstad B.A."/>
            <person name="Robles A."/>
            <person name="Haridas S."/>
            <person name="Riley R."/>
            <person name="LaButti K."/>
            <person name="Pangilinan J."/>
            <person name="Andreopoulos W."/>
            <person name="Lipzen A."/>
            <person name="Yan J."/>
            <person name="Wang M."/>
            <person name="Ng V."/>
            <person name="Grigoriev I.V."/>
            <person name="Spatafora J.W."/>
            <person name="Magnuson J.K."/>
            <person name="Baker S.E."/>
            <person name="Pomraning K.R."/>
        </authorList>
    </citation>
    <scope>NUCLEOTIDE SEQUENCE [LARGE SCALE GENOMIC DNA]</scope>
    <source>
        <strain evidence="2">CBS 10300</strain>
    </source>
</reference>
<evidence type="ECO:0000313" key="2">
    <source>
        <dbReference type="Proteomes" id="UP001489719"/>
    </source>
</evidence>
<name>A0ACC3TZW8_9ASCO</name>
<comment type="caution">
    <text evidence="1">The sequence shown here is derived from an EMBL/GenBank/DDBJ whole genome shotgun (WGS) entry which is preliminary data.</text>
</comment>
<sequence length="400" mass="41859">MSEAPTENSAAPPAGDEINVTVKSSADQKYTVSVSPSLLVSDFKQLLEPQCNIPKDRQRLIYSGRVLKDHETLATYKIQSGHTIHLVKSAAPPTSSAPSASAVAQPSNPTVPQNIAAGQGVGNPLAGLTGARYAGLAQLPSASLFGPDGGMGPPPSEEQLIQAMSSPMFQQSMNQMLQNPQMLDYIINSSPNLQGMGPQVRQMMQSEQFRQMMTNPDVMRQMMNLNRMFGGNPFGAPGQGNQAFPEPGRTSTTETSNSGDGDTQTANGTATGANTGPPANPFASLFPGGLHNAPAAGNPFGALFNNPMPGAPAQGTDGNNTAAGGNAAPNPLFSPEMLSLMMGGGAPAPEDNRPPEERYEAQLRQLNELGFFDFERNVRALRRSGGNVQGAVEALLDGAV</sequence>
<evidence type="ECO:0000313" key="1">
    <source>
        <dbReference type="EMBL" id="KAK9326370.1"/>
    </source>
</evidence>
<protein>
    <submittedName>
        <fullName evidence="1">Uncharacterized protein</fullName>
    </submittedName>
</protein>
<organism evidence="1 2">
    <name type="scientific">Lipomyces orientalis</name>
    <dbReference type="NCBI Taxonomy" id="1233043"/>
    <lineage>
        <taxon>Eukaryota</taxon>
        <taxon>Fungi</taxon>
        <taxon>Dikarya</taxon>
        <taxon>Ascomycota</taxon>
        <taxon>Saccharomycotina</taxon>
        <taxon>Lipomycetes</taxon>
        <taxon>Lipomycetales</taxon>
        <taxon>Lipomycetaceae</taxon>
        <taxon>Lipomyces</taxon>
    </lineage>
</organism>
<proteinExistence type="predicted"/>
<gene>
    <name evidence="1" type="ORF">V1517DRAFT_311570</name>
</gene>
<dbReference type="Proteomes" id="UP001489719">
    <property type="component" value="Unassembled WGS sequence"/>
</dbReference>
<accession>A0ACC3TZW8</accession>
<dbReference type="EMBL" id="MU970034">
    <property type="protein sequence ID" value="KAK9326370.1"/>
    <property type="molecule type" value="Genomic_DNA"/>
</dbReference>